<evidence type="ECO:0000313" key="4">
    <source>
        <dbReference type="Proteomes" id="UP000267251"/>
    </source>
</evidence>
<keyword evidence="1" id="KW-0880">Kelch repeat</keyword>
<reference evidence="4" key="1">
    <citation type="journal article" date="2018" name="Nat. Microbiol.">
        <title>Leveraging single-cell genomics to expand the fungal tree of life.</title>
        <authorList>
            <person name="Ahrendt S.R."/>
            <person name="Quandt C.A."/>
            <person name="Ciobanu D."/>
            <person name="Clum A."/>
            <person name="Salamov A."/>
            <person name="Andreopoulos B."/>
            <person name="Cheng J.F."/>
            <person name="Woyke T."/>
            <person name="Pelin A."/>
            <person name="Henrissat B."/>
            <person name="Reynolds N.K."/>
            <person name="Benny G.L."/>
            <person name="Smith M.E."/>
            <person name="James T.Y."/>
            <person name="Grigoriev I.V."/>
        </authorList>
    </citation>
    <scope>NUCLEOTIDE SEQUENCE [LARGE SCALE GENOMIC DNA]</scope>
</reference>
<dbReference type="Pfam" id="PF24681">
    <property type="entry name" value="Kelch_KLHDC2_KLHL20_DRC7"/>
    <property type="match status" value="2"/>
</dbReference>
<name>A0A4P9Y4M6_9FUNG</name>
<dbReference type="PANTHER" id="PTHR46093:SF18">
    <property type="entry name" value="FIBRONECTIN TYPE-III DOMAIN-CONTAINING PROTEIN"/>
    <property type="match status" value="1"/>
</dbReference>
<protein>
    <recommendedName>
        <fullName evidence="5">Galactose oxidase</fullName>
    </recommendedName>
</protein>
<dbReference type="PANTHER" id="PTHR46093">
    <property type="entry name" value="ACYL-COA-BINDING DOMAIN-CONTAINING PROTEIN 5"/>
    <property type="match status" value="1"/>
</dbReference>
<dbReference type="EMBL" id="KZ987918">
    <property type="protein sequence ID" value="RKP13928.1"/>
    <property type="molecule type" value="Genomic_DNA"/>
</dbReference>
<dbReference type="InterPro" id="IPR015915">
    <property type="entry name" value="Kelch-typ_b-propeller"/>
</dbReference>
<dbReference type="Proteomes" id="UP000267251">
    <property type="component" value="Unassembled WGS sequence"/>
</dbReference>
<dbReference type="InterPro" id="IPR006652">
    <property type="entry name" value="Kelch_1"/>
</dbReference>
<keyword evidence="4" id="KW-1185">Reference proteome</keyword>
<evidence type="ECO:0000313" key="3">
    <source>
        <dbReference type="EMBL" id="RKP13928.1"/>
    </source>
</evidence>
<evidence type="ECO:0000256" key="1">
    <source>
        <dbReference type="ARBA" id="ARBA00022441"/>
    </source>
</evidence>
<keyword evidence="2" id="KW-0677">Repeat</keyword>
<accession>A0A4P9Y4M6</accession>
<dbReference type="SUPFAM" id="SSF117281">
    <property type="entry name" value="Kelch motif"/>
    <property type="match status" value="2"/>
</dbReference>
<sequence length="309" mass="34526">MFWSRATTYGTRPPKALRAHTINLVGETFFVFGGCDARTCFNELYLFDADTLYWSNPPTYGDIPAPRRAHSATLLDNHIYVFGGGDGPNYFNDLHILDTETLVWTRAHQVGQVPGPRRAHTTCLYNRSIYLFGGGDGARALNAVYRLDTSDLSALAWTKMDVEGTPPHLPKLIVYGGSDGHECFSDCHILDLNTRVWSNVALDQVIPRLSHTAILVGSYLFIIGGHDGTQYSSEVLLLNLVTMTWETRKVYGRTPSGRGYHSVLLYDSRIFLHGGYDGQTVFDEMWILELSASAYLPQITGFEVHPPIM</sequence>
<dbReference type="SMART" id="SM00612">
    <property type="entry name" value="Kelch"/>
    <property type="match status" value="4"/>
</dbReference>
<evidence type="ECO:0008006" key="5">
    <source>
        <dbReference type="Google" id="ProtNLM"/>
    </source>
</evidence>
<dbReference type="Gene3D" id="2.120.10.80">
    <property type="entry name" value="Kelch-type beta propeller"/>
    <property type="match status" value="2"/>
</dbReference>
<dbReference type="OrthoDB" id="10251809at2759"/>
<evidence type="ECO:0000256" key="2">
    <source>
        <dbReference type="ARBA" id="ARBA00022737"/>
    </source>
</evidence>
<organism evidence="3 4">
    <name type="scientific">Piptocephalis cylindrospora</name>
    <dbReference type="NCBI Taxonomy" id="1907219"/>
    <lineage>
        <taxon>Eukaryota</taxon>
        <taxon>Fungi</taxon>
        <taxon>Fungi incertae sedis</taxon>
        <taxon>Zoopagomycota</taxon>
        <taxon>Zoopagomycotina</taxon>
        <taxon>Zoopagomycetes</taxon>
        <taxon>Zoopagales</taxon>
        <taxon>Piptocephalidaceae</taxon>
        <taxon>Piptocephalis</taxon>
    </lineage>
</organism>
<proteinExistence type="predicted"/>
<dbReference type="AlphaFoldDB" id="A0A4P9Y4M6"/>
<gene>
    <name evidence="3" type="ORF">BJ684DRAFT_22668</name>
</gene>